<accession>A0A8H3E4T2</accession>
<protein>
    <submittedName>
        <fullName evidence="1">Uncharacterized protein</fullName>
    </submittedName>
</protein>
<reference evidence="1" key="1">
    <citation type="submission" date="2021-01" db="EMBL/GenBank/DDBJ databases">
        <authorList>
            <person name="Kaushik A."/>
        </authorList>
    </citation>
    <scope>NUCLEOTIDE SEQUENCE</scope>
    <source>
        <strain evidence="1">AG5</strain>
    </source>
</reference>
<gene>
    <name evidence="1" type="ORF">RDB_LOCUS145013</name>
</gene>
<dbReference type="Proteomes" id="UP000663827">
    <property type="component" value="Unassembled WGS sequence"/>
</dbReference>
<proteinExistence type="predicted"/>
<dbReference type="AlphaFoldDB" id="A0A8H3E4T2"/>
<comment type="caution">
    <text evidence="1">The sequence shown here is derived from an EMBL/GenBank/DDBJ whole genome shotgun (WGS) entry which is preliminary data.</text>
</comment>
<name>A0A8H3E4T2_9AGAM</name>
<sequence length="351" mass="40081">MPSNNSLSTSSARSPIAGWFALLLEFVSRTDPPHSLWRKNRRRTNTRVGWWLSLTSPFVLFPMRASAFGDDSPKNYDLIKTDDGDRPQLVHYQYYIGRPSRLVRFATRLELAKGDQPVLEAVEKAYEFIAGNYASGDQVILCVWTYYDNRWETSRYAKALEILARHLHDGTIPAKLADAHPGNEEDMTGSQIPIHAVVASPPYLSEIQSMCTWSDWLKSRLPLGIRHIACYSDYGDFRSCSTTYDLDGEIISRELRFSSYDGRFQSRRDATKHVLYYKQDWLPKWDKHQLVWTRVLHPSSHQAQDASASESMKPAGMHHHEVQRYQGLLGAHGHGGLCWCGNHVGKRPVDS</sequence>
<dbReference type="EMBL" id="CAJNJQ010003936">
    <property type="protein sequence ID" value="CAE7206725.1"/>
    <property type="molecule type" value="Genomic_DNA"/>
</dbReference>
<evidence type="ECO:0000313" key="2">
    <source>
        <dbReference type="Proteomes" id="UP000663827"/>
    </source>
</evidence>
<evidence type="ECO:0000313" key="1">
    <source>
        <dbReference type="EMBL" id="CAE7206725.1"/>
    </source>
</evidence>
<organism evidence="1 2">
    <name type="scientific">Rhizoctonia solani</name>
    <dbReference type="NCBI Taxonomy" id="456999"/>
    <lineage>
        <taxon>Eukaryota</taxon>
        <taxon>Fungi</taxon>
        <taxon>Dikarya</taxon>
        <taxon>Basidiomycota</taxon>
        <taxon>Agaricomycotina</taxon>
        <taxon>Agaricomycetes</taxon>
        <taxon>Cantharellales</taxon>
        <taxon>Ceratobasidiaceae</taxon>
        <taxon>Rhizoctonia</taxon>
    </lineage>
</organism>